<keyword evidence="2" id="KW-1185">Reference proteome</keyword>
<comment type="caution">
    <text evidence="1">The sequence shown here is derived from an EMBL/GenBank/DDBJ whole genome shotgun (WGS) entry which is preliminary data.</text>
</comment>
<proteinExistence type="predicted"/>
<evidence type="ECO:0000313" key="1">
    <source>
        <dbReference type="EMBL" id="RNA23285.1"/>
    </source>
</evidence>
<organism evidence="1 2">
    <name type="scientific">Brachionus plicatilis</name>
    <name type="common">Marine rotifer</name>
    <name type="synonym">Brachionus muelleri</name>
    <dbReference type="NCBI Taxonomy" id="10195"/>
    <lineage>
        <taxon>Eukaryota</taxon>
        <taxon>Metazoa</taxon>
        <taxon>Spiralia</taxon>
        <taxon>Gnathifera</taxon>
        <taxon>Rotifera</taxon>
        <taxon>Eurotatoria</taxon>
        <taxon>Monogononta</taxon>
        <taxon>Pseudotrocha</taxon>
        <taxon>Ploima</taxon>
        <taxon>Brachionidae</taxon>
        <taxon>Brachionus</taxon>
    </lineage>
</organism>
<dbReference type="AlphaFoldDB" id="A0A3M7RJ06"/>
<dbReference type="Proteomes" id="UP000276133">
    <property type="component" value="Unassembled WGS sequence"/>
</dbReference>
<gene>
    <name evidence="1" type="ORF">BpHYR1_033084</name>
</gene>
<accession>A0A3M7RJ06</accession>
<reference evidence="1 2" key="1">
    <citation type="journal article" date="2018" name="Sci. Rep.">
        <title>Genomic signatures of local adaptation to the degree of environmental predictability in rotifers.</title>
        <authorList>
            <person name="Franch-Gras L."/>
            <person name="Hahn C."/>
            <person name="Garcia-Roger E.M."/>
            <person name="Carmona M.J."/>
            <person name="Serra M."/>
            <person name="Gomez A."/>
        </authorList>
    </citation>
    <scope>NUCLEOTIDE SEQUENCE [LARGE SCALE GENOMIC DNA]</scope>
    <source>
        <strain evidence="1">HYR1</strain>
    </source>
</reference>
<sequence>MIFESNRSDHALTVNSQSKYVLQYALSTKISNSIEQKLTLFTSSSTVYLMNGCQPLYQKFREQVLCFLVADKMQNFESKIITNFNSKFLISIFGFSIIKFSGRWIDELVKGDIKKKHDFIFANLQSIVSNVPLCSGIKLKIKLIF</sequence>
<name>A0A3M7RJ06_BRAPC</name>
<evidence type="ECO:0000313" key="2">
    <source>
        <dbReference type="Proteomes" id="UP000276133"/>
    </source>
</evidence>
<dbReference type="EMBL" id="REGN01003317">
    <property type="protein sequence ID" value="RNA23285.1"/>
    <property type="molecule type" value="Genomic_DNA"/>
</dbReference>
<protein>
    <submittedName>
        <fullName evidence="1">Uncharacterized protein</fullName>
    </submittedName>
</protein>